<proteinExistence type="predicted"/>
<dbReference type="EMBL" id="JAAAJB010000073">
    <property type="protein sequence ID" value="KAG0267577.1"/>
    <property type="molecule type" value="Genomic_DNA"/>
</dbReference>
<evidence type="ECO:0000313" key="2">
    <source>
        <dbReference type="EMBL" id="KAG0267577.1"/>
    </source>
</evidence>
<sequence>MHYTKSTSKNTTLTNSATARIAHESLSSSSSNYALMNSSSPRTSLHLARGSSSAADAVQRIRDEMMRIDLTKAMNCGPHQPFTI</sequence>
<evidence type="ECO:0000256" key="1">
    <source>
        <dbReference type="SAM" id="MobiDB-lite"/>
    </source>
</evidence>
<keyword evidence="3" id="KW-1185">Reference proteome</keyword>
<organism evidence="2 3">
    <name type="scientific">Actinomortierella ambigua</name>
    <dbReference type="NCBI Taxonomy" id="1343610"/>
    <lineage>
        <taxon>Eukaryota</taxon>
        <taxon>Fungi</taxon>
        <taxon>Fungi incertae sedis</taxon>
        <taxon>Mucoromycota</taxon>
        <taxon>Mortierellomycotina</taxon>
        <taxon>Mortierellomycetes</taxon>
        <taxon>Mortierellales</taxon>
        <taxon>Mortierellaceae</taxon>
        <taxon>Actinomortierella</taxon>
    </lineage>
</organism>
<protein>
    <submittedName>
        <fullName evidence="2">Uncharacterized protein</fullName>
    </submittedName>
</protein>
<name>A0A9P6QFN8_9FUNG</name>
<dbReference type="OrthoDB" id="2422146at2759"/>
<dbReference type="Proteomes" id="UP000807716">
    <property type="component" value="Unassembled WGS sequence"/>
</dbReference>
<feature type="compositionally biased region" description="Low complexity" evidence="1">
    <location>
        <begin position="26"/>
        <end position="40"/>
    </location>
</feature>
<reference evidence="2" key="1">
    <citation type="journal article" date="2020" name="Fungal Divers.">
        <title>Resolving the Mortierellaceae phylogeny through synthesis of multi-gene phylogenetics and phylogenomics.</title>
        <authorList>
            <person name="Vandepol N."/>
            <person name="Liber J."/>
            <person name="Desiro A."/>
            <person name="Na H."/>
            <person name="Kennedy M."/>
            <person name="Barry K."/>
            <person name="Grigoriev I.V."/>
            <person name="Miller A.N."/>
            <person name="O'Donnell K."/>
            <person name="Stajich J.E."/>
            <person name="Bonito G."/>
        </authorList>
    </citation>
    <scope>NUCLEOTIDE SEQUENCE</scope>
    <source>
        <strain evidence="2">BC1065</strain>
    </source>
</reference>
<feature type="region of interest" description="Disordered" evidence="1">
    <location>
        <begin position="26"/>
        <end position="56"/>
    </location>
</feature>
<comment type="caution">
    <text evidence="2">The sequence shown here is derived from an EMBL/GenBank/DDBJ whole genome shotgun (WGS) entry which is preliminary data.</text>
</comment>
<evidence type="ECO:0000313" key="3">
    <source>
        <dbReference type="Proteomes" id="UP000807716"/>
    </source>
</evidence>
<accession>A0A9P6QFN8</accession>
<dbReference type="AlphaFoldDB" id="A0A9P6QFN8"/>
<gene>
    <name evidence="2" type="ORF">DFQ27_008622</name>
</gene>